<name>A0A6J6QH98_9ZZZZ</name>
<keyword evidence="1" id="KW-0732">Signal</keyword>
<feature type="domain" description="Leucine-binding protein" evidence="2">
    <location>
        <begin position="2"/>
        <end position="219"/>
    </location>
</feature>
<gene>
    <name evidence="3" type="ORF">UFOPK2579_01334</name>
</gene>
<evidence type="ECO:0000259" key="2">
    <source>
        <dbReference type="Pfam" id="PF13458"/>
    </source>
</evidence>
<reference evidence="3" key="1">
    <citation type="submission" date="2020-05" db="EMBL/GenBank/DDBJ databases">
        <authorList>
            <person name="Chiriac C."/>
            <person name="Salcher M."/>
            <person name="Ghai R."/>
            <person name="Kavagutti S V."/>
        </authorList>
    </citation>
    <scope>NUCLEOTIDE SEQUENCE</scope>
</reference>
<dbReference type="AlphaFoldDB" id="A0A6J6QH98"/>
<dbReference type="InterPro" id="IPR028082">
    <property type="entry name" value="Peripla_BP_I"/>
</dbReference>
<dbReference type="SUPFAM" id="SSF53822">
    <property type="entry name" value="Periplasmic binding protein-like I"/>
    <property type="match status" value="1"/>
</dbReference>
<dbReference type="PANTHER" id="PTHR47235:SF1">
    <property type="entry name" value="BLR6548 PROTEIN"/>
    <property type="match status" value="1"/>
</dbReference>
<evidence type="ECO:0000313" key="3">
    <source>
        <dbReference type="EMBL" id="CAB4708903.1"/>
    </source>
</evidence>
<dbReference type="Gene3D" id="3.40.50.2300">
    <property type="match status" value="2"/>
</dbReference>
<protein>
    <submittedName>
        <fullName evidence="3">Unannotated protein</fullName>
    </submittedName>
</protein>
<dbReference type="EMBL" id="CAEZXR010000146">
    <property type="protein sequence ID" value="CAB4708903.1"/>
    <property type="molecule type" value="Genomic_DNA"/>
</dbReference>
<organism evidence="3">
    <name type="scientific">freshwater metagenome</name>
    <dbReference type="NCBI Taxonomy" id="449393"/>
    <lineage>
        <taxon>unclassified sequences</taxon>
        <taxon>metagenomes</taxon>
        <taxon>ecological metagenomes</taxon>
    </lineage>
</organism>
<accession>A0A6J6QH98</accession>
<dbReference type="InterPro" id="IPR028081">
    <property type="entry name" value="Leu-bd"/>
</dbReference>
<dbReference type="Pfam" id="PF13458">
    <property type="entry name" value="Peripla_BP_6"/>
    <property type="match status" value="1"/>
</dbReference>
<proteinExistence type="predicted"/>
<dbReference type="PANTHER" id="PTHR47235">
    <property type="entry name" value="BLR6548 PROTEIN"/>
    <property type="match status" value="1"/>
</dbReference>
<sequence>MARYVIDAYGDDAQHTALLYVNVADVGDAAMSLVKSWTKAGVGMDYVQAIDVAEFNYAPYVQQLKDRGIKVVHYIGPYQFTVRLQQAMAQQDYTPTAFIQDQTIYDQRYVDEAGDVGNGTVVYVSTARFDDTSNKEMQLYQQWLQQVRPGASPSIYGVYAWSATRLFVEQAVALGGRLTRETMIEALRKVRGWTGNQIHSPQEVGTKVTGKCIRVVQLEAGRWKQISPGDYLCSPLISIA</sequence>
<evidence type="ECO:0000256" key="1">
    <source>
        <dbReference type="ARBA" id="ARBA00022729"/>
    </source>
</evidence>